<dbReference type="Pfam" id="PF13424">
    <property type="entry name" value="TPR_12"/>
    <property type="match status" value="3"/>
</dbReference>
<dbReference type="Pfam" id="PF00931">
    <property type="entry name" value="NB-ARC"/>
    <property type="match status" value="1"/>
</dbReference>
<keyword evidence="5" id="KW-1185">Reference proteome</keyword>
<evidence type="ECO:0000313" key="4">
    <source>
        <dbReference type="EMBL" id="CAG7719611.1"/>
    </source>
</evidence>
<dbReference type="InterPro" id="IPR019734">
    <property type="entry name" value="TPR_rpt"/>
</dbReference>
<dbReference type="PANTHER" id="PTHR46082:SF6">
    <property type="entry name" value="AAA+ ATPASE DOMAIN-CONTAINING PROTEIN-RELATED"/>
    <property type="match status" value="1"/>
</dbReference>
<feature type="domain" description="NB-ARC" evidence="3">
    <location>
        <begin position="146"/>
        <end position="292"/>
    </location>
</feature>
<comment type="caution">
    <text evidence="4">The sequence shown here is derived from an EMBL/GenBank/DDBJ whole genome shotgun (WGS) entry which is preliminary data.</text>
</comment>
<dbReference type="PROSITE" id="PS50005">
    <property type="entry name" value="TPR"/>
    <property type="match status" value="1"/>
</dbReference>
<evidence type="ECO:0000313" key="5">
    <source>
        <dbReference type="Proteomes" id="UP000708208"/>
    </source>
</evidence>
<feature type="non-terminal residue" evidence="4">
    <location>
        <position position="1"/>
    </location>
</feature>
<keyword evidence="1" id="KW-0802">TPR repeat</keyword>
<dbReference type="AlphaFoldDB" id="A0A8J2NNE1"/>
<name>A0A8J2NNE1_9HEXA</name>
<reference evidence="4" key="1">
    <citation type="submission" date="2021-06" db="EMBL/GenBank/DDBJ databases">
        <authorList>
            <person name="Hodson N. C."/>
            <person name="Mongue J. A."/>
            <person name="Jaron S. K."/>
        </authorList>
    </citation>
    <scope>NUCLEOTIDE SEQUENCE</scope>
</reference>
<dbReference type="OrthoDB" id="7616244at2759"/>
<sequence length="778" mass="87847">MMGQTGSKLRGSPSSKTETQNLKRSGSKLLRLLRRRDPASEVDPDSTAQTSHQVFPNLQNEQKPLLNIVTTTSRTDDKGSCEPGKLIKTATSRGIYIGGNISADQVVVAQITESFTGREDIVKQLHQDIEANKLKGIPTALSQTKVISGMGGVGKTETVRKYIQIYKSLYGHTLWINAESYSEARSCFLKLAAIIRITIFDLEGKPKGDDFIADEIYNHVCKKTSLIVFDNAQSMERNDHDDGIKPWFPKTLKTVWKTPAIVVTTRDRKWNQIATLELDGFRDDECYSLLISQLNFSDTDENRLLANEIAQLCEGLPLVIQQVIAVIREEADIYGALSENPYGMREFILEVQNDQGNFIQAQPADSPIGERFYKVHRMIQAVTLNSTASCNADEKEKFRDATINLFNEYLEPVPNNAGYISEILDNGVRLFKTVTKLGTNNEHTIFYQTLAYKLHSTGRYNNAIELYHHIVVQKRNELGEKHPETLNAEVNLASAFRGQGKYEEAKQLYYSIIQIQIEILGPKHPDTLVSESGLAHACQNNHNYQEAEKLYLNVLTKRTEVLGPEHVLTMITKGDLAIVYNRLEKYDKAEELNIEALDYLEKKFGPDYRDTLTTKHNLASIYRCQGKYDQAEELAKDVLQRREKVLGPSHPHTMTTKGQLAAVSLSTHKYDVAEDLLQDMLGVVRTHLGQYNTAESILQNLTQTQDIVLGEQHCETLRSKNHLGTVYCKLGEYDKAEELYKKVLGKREEILGTTHADTLTTKNNLAIVYTYQKKYAIA</sequence>
<dbReference type="EMBL" id="CAJVCH010062893">
    <property type="protein sequence ID" value="CAG7719611.1"/>
    <property type="molecule type" value="Genomic_DNA"/>
</dbReference>
<evidence type="ECO:0000259" key="3">
    <source>
        <dbReference type="Pfam" id="PF00931"/>
    </source>
</evidence>
<evidence type="ECO:0000256" key="2">
    <source>
        <dbReference type="SAM" id="MobiDB-lite"/>
    </source>
</evidence>
<feature type="region of interest" description="Disordered" evidence="2">
    <location>
        <begin position="1"/>
        <end position="64"/>
    </location>
</feature>
<gene>
    <name evidence="4" type="ORF">AFUS01_LOCUS8927</name>
</gene>
<dbReference type="GO" id="GO:0043531">
    <property type="term" value="F:ADP binding"/>
    <property type="evidence" value="ECO:0007669"/>
    <property type="project" value="InterPro"/>
</dbReference>
<dbReference type="PANTHER" id="PTHR46082">
    <property type="entry name" value="ATP/GTP-BINDING PROTEIN-RELATED"/>
    <property type="match status" value="1"/>
</dbReference>
<organism evidence="4 5">
    <name type="scientific">Allacma fusca</name>
    <dbReference type="NCBI Taxonomy" id="39272"/>
    <lineage>
        <taxon>Eukaryota</taxon>
        <taxon>Metazoa</taxon>
        <taxon>Ecdysozoa</taxon>
        <taxon>Arthropoda</taxon>
        <taxon>Hexapoda</taxon>
        <taxon>Collembola</taxon>
        <taxon>Symphypleona</taxon>
        <taxon>Sminthuridae</taxon>
        <taxon>Allacma</taxon>
    </lineage>
</organism>
<accession>A0A8J2NNE1</accession>
<proteinExistence type="predicted"/>
<feature type="compositionally biased region" description="Polar residues" evidence="2">
    <location>
        <begin position="46"/>
        <end position="64"/>
    </location>
</feature>
<dbReference type="Proteomes" id="UP000708208">
    <property type="component" value="Unassembled WGS sequence"/>
</dbReference>
<dbReference type="InterPro" id="IPR002182">
    <property type="entry name" value="NB-ARC"/>
</dbReference>
<dbReference type="InterPro" id="IPR053137">
    <property type="entry name" value="NLR-like"/>
</dbReference>
<dbReference type="Pfam" id="PF13374">
    <property type="entry name" value="TPR_10"/>
    <property type="match status" value="1"/>
</dbReference>
<protein>
    <recommendedName>
        <fullName evidence="3">NB-ARC domain-containing protein</fullName>
    </recommendedName>
</protein>
<feature type="compositionally biased region" description="Polar residues" evidence="2">
    <location>
        <begin position="1"/>
        <end position="20"/>
    </location>
</feature>
<feature type="repeat" description="TPR" evidence="1">
    <location>
        <begin position="717"/>
        <end position="750"/>
    </location>
</feature>
<dbReference type="SMART" id="SM00028">
    <property type="entry name" value="TPR"/>
    <property type="match status" value="6"/>
</dbReference>
<evidence type="ECO:0000256" key="1">
    <source>
        <dbReference type="PROSITE-ProRule" id="PRU00339"/>
    </source>
</evidence>